<evidence type="ECO:0000256" key="5">
    <source>
        <dbReference type="ARBA" id="ARBA00004394"/>
    </source>
</evidence>
<keyword evidence="15" id="KW-0256">Endoplasmic reticulum</keyword>
<comment type="function">
    <text evidence="27">Independently of inflammasome activation, regulates the differentiation of T helper 2 (Th2) cells and has a role in Th2 cell-dependent asthma and tumor growth. During Th2 differentiation, required for optimal IRF4 binding to IL4 promoter and for IRF4-dependent IL4 transcription. Binds to the consensus DNA sequence 5'-GRRGGNRGAG-3'. May also participate in the transcription of IL5, IL13, GATA3, CCR3, CCR4 and MAF.</text>
</comment>
<dbReference type="Gene3D" id="1.10.533.10">
    <property type="entry name" value="Death Domain, Fas"/>
    <property type="match status" value="1"/>
</dbReference>
<dbReference type="HOGENOM" id="CLU_002274_2_1_1"/>
<dbReference type="InParanoid" id="H2ZX20"/>
<dbReference type="InterPro" id="IPR041267">
    <property type="entry name" value="NLRP_HD2"/>
</dbReference>
<dbReference type="Proteomes" id="UP000008672">
    <property type="component" value="Unassembled WGS sequence"/>
</dbReference>
<evidence type="ECO:0000256" key="13">
    <source>
        <dbReference type="ARBA" id="ARBA00022741"/>
    </source>
</evidence>
<evidence type="ECO:0000256" key="10">
    <source>
        <dbReference type="ARBA" id="ARBA00022525"/>
    </source>
</evidence>
<evidence type="ECO:0000313" key="32">
    <source>
        <dbReference type="Proteomes" id="UP000008672"/>
    </source>
</evidence>
<keyword evidence="19" id="KW-0333">Golgi apparatus</keyword>
<comment type="similarity">
    <text evidence="7">Belongs to the NLRP family.</text>
</comment>
<dbReference type="GO" id="GO:0005634">
    <property type="term" value="C:nucleus"/>
    <property type="evidence" value="ECO:0007669"/>
    <property type="project" value="UniProtKB-SubCell"/>
</dbReference>
<keyword evidence="9" id="KW-1017">Isopeptide bond</keyword>
<evidence type="ECO:0000256" key="28">
    <source>
        <dbReference type="ARBA" id="ARBA00048778"/>
    </source>
</evidence>
<evidence type="ECO:0000256" key="16">
    <source>
        <dbReference type="ARBA" id="ARBA00022840"/>
    </source>
</evidence>
<keyword evidence="32" id="KW-1185">Reference proteome</keyword>
<keyword evidence="10" id="KW-0964">Secreted</keyword>
<reference evidence="31" key="2">
    <citation type="submission" date="2025-08" db="UniProtKB">
        <authorList>
            <consortium name="Ensembl"/>
        </authorList>
    </citation>
    <scope>IDENTIFICATION</scope>
</reference>
<keyword evidence="22" id="KW-0804">Transcription</keyword>
<comment type="catalytic activity">
    <reaction evidence="28">
        <text>ATP + H2O = ADP + phosphate + H(+)</text>
        <dbReference type="Rhea" id="RHEA:13065"/>
        <dbReference type="ChEBI" id="CHEBI:15377"/>
        <dbReference type="ChEBI" id="CHEBI:15378"/>
        <dbReference type="ChEBI" id="CHEBI:30616"/>
        <dbReference type="ChEBI" id="CHEBI:43474"/>
        <dbReference type="ChEBI" id="CHEBI:456216"/>
    </reaction>
    <physiologicalReaction direction="left-to-right" evidence="28">
        <dbReference type="Rhea" id="RHEA:13066"/>
    </physiologicalReaction>
</comment>
<dbReference type="SUPFAM" id="SSF52047">
    <property type="entry name" value="RNI-like"/>
    <property type="match status" value="1"/>
</dbReference>
<evidence type="ECO:0000256" key="18">
    <source>
        <dbReference type="ARBA" id="ARBA00023015"/>
    </source>
</evidence>
<feature type="domain" description="Pyrin" evidence="29">
    <location>
        <begin position="3"/>
        <end position="94"/>
    </location>
</feature>
<dbReference type="Ensembl" id="ENSLACT00000001955.1">
    <property type="protein sequence ID" value="ENSLACP00000001941.1"/>
    <property type="gene ID" value="ENSLACG00000001733.1"/>
</dbReference>
<dbReference type="Bgee" id="ENSLACG00000001733">
    <property type="expression patterns" value="Expressed in pelvic fin"/>
</dbReference>
<organism evidence="31 32">
    <name type="scientific">Latimeria chalumnae</name>
    <name type="common">Coelacanth</name>
    <dbReference type="NCBI Taxonomy" id="7897"/>
    <lineage>
        <taxon>Eukaryota</taxon>
        <taxon>Metazoa</taxon>
        <taxon>Chordata</taxon>
        <taxon>Craniata</taxon>
        <taxon>Vertebrata</taxon>
        <taxon>Euteleostomi</taxon>
        <taxon>Coelacanthiformes</taxon>
        <taxon>Coelacanthidae</taxon>
        <taxon>Latimeria</taxon>
    </lineage>
</organism>
<dbReference type="PANTHER" id="PTHR45690">
    <property type="entry name" value="NACHT, LRR AND PYD DOMAINS-CONTAINING PROTEIN 12"/>
    <property type="match status" value="1"/>
</dbReference>
<keyword evidence="21" id="KW-0010">Activator</keyword>
<keyword evidence="17" id="KW-0832">Ubl conjugation</keyword>
<evidence type="ECO:0000256" key="2">
    <source>
        <dbReference type="ARBA" id="ARBA00004173"/>
    </source>
</evidence>
<dbReference type="STRING" id="7897.ENSLACP00000001941"/>
<feature type="domain" description="NACHT" evidence="30">
    <location>
        <begin position="216"/>
        <end position="420"/>
    </location>
</feature>
<dbReference type="PANTHER" id="PTHR45690:SF19">
    <property type="entry name" value="NACHT, LRR AND PYD DOMAINS-CONTAINING PROTEIN 3"/>
    <property type="match status" value="1"/>
</dbReference>
<dbReference type="Gene3D" id="3.80.10.10">
    <property type="entry name" value="Ribonuclease Inhibitor"/>
    <property type="match status" value="1"/>
</dbReference>
<evidence type="ECO:0000256" key="12">
    <source>
        <dbReference type="ARBA" id="ARBA00022737"/>
    </source>
</evidence>
<protein>
    <recommendedName>
        <fullName evidence="26">NACHT, LRR and PYD domains-containing protein 3</fullName>
    </recommendedName>
</protein>
<dbReference type="Pfam" id="PF02758">
    <property type="entry name" value="PYRIN"/>
    <property type="match status" value="1"/>
</dbReference>
<dbReference type="GO" id="GO:0000139">
    <property type="term" value="C:Golgi membrane"/>
    <property type="evidence" value="ECO:0007669"/>
    <property type="project" value="UniProtKB-SubCell"/>
</dbReference>
<keyword evidence="12" id="KW-0677">Repeat</keyword>
<dbReference type="EMBL" id="AFYH01260751">
    <property type="status" value="NOT_ANNOTATED_CDS"/>
    <property type="molecule type" value="Genomic_DNA"/>
</dbReference>
<evidence type="ECO:0000256" key="24">
    <source>
        <dbReference type="ARBA" id="ARBA00023212"/>
    </source>
</evidence>
<dbReference type="OMA" id="ILYHTPS"/>
<dbReference type="Pfam" id="PF17776">
    <property type="entry name" value="NLRC4_HD2"/>
    <property type="match status" value="1"/>
</dbReference>
<dbReference type="InterPro" id="IPR041075">
    <property type="entry name" value="NOD1/2_WH"/>
</dbReference>
<evidence type="ECO:0000256" key="14">
    <source>
        <dbReference type="ARBA" id="ARBA00022801"/>
    </source>
</evidence>
<dbReference type="FunCoup" id="H2ZX20">
    <property type="interactions" value="1344"/>
</dbReference>
<dbReference type="InterPro" id="IPR007111">
    <property type="entry name" value="NACHT_NTPase"/>
</dbReference>
<evidence type="ECO:0000259" key="30">
    <source>
        <dbReference type="PROSITE" id="PS50837"/>
    </source>
</evidence>
<evidence type="ECO:0000256" key="25">
    <source>
        <dbReference type="ARBA" id="ARBA00023233"/>
    </source>
</evidence>
<evidence type="ECO:0000256" key="17">
    <source>
        <dbReference type="ARBA" id="ARBA00022843"/>
    </source>
</evidence>
<dbReference type="Gene3D" id="3.40.50.300">
    <property type="entry name" value="P-loop containing nucleotide triphosphate hydrolases"/>
    <property type="match status" value="1"/>
</dbReference>
<evidence type="ECO:0000256" key="7">
    <source>
        <dbReference type="ARBA" id="ARBA00008665"/>
    </source>
</evidence>
<accession>H2ZX20</accession>
<evidence type="ECO:0000256" key="3">
    <source>
        <dbReference type="ARBA" id="ARBA00004240"/>
    </source>
</evidence>
<proteinExistence type="inferred from homology"/>
<dbReference type="InterPro" id="IPR027417">
    <property type="entry name" value="P-loop_NTPase"/>
</dbReference>
<comment type="subcellular location">
    <subcellularLocation>
        <location evidence="4">Cytoplasm</location>
        <location evidence="4">Cytoskeleton</location>
        <location evidence="4">Microtubule organizing center</location>
    </subcellularLocation>
    <subcellularLocation>
        <location evidence="3">Endoplasmic reticulum</location>
    </subcellularLocation>
    <subcellularLocation>
        <location evidence="5">Golgi apparatus membrane</location>
    </subcellularLocation>
    <subcellularLocation>
        <location evidence="1">Inflammasome</location>
    </subcellularLocation>
    <subcellularLocation>
        <location evidence="2">Mitochondrion</location>
    </subcellularLocation>
    <subcellularLocation>
        <location evidence="6">Secreted</location>
    </subcellularLocation>
</comment>
<evidence type="ECO:0000256" key="26">
    <source>
        <dbReference type="ARBA" id="ARBA00040040"/>
    </source>
</evidence>
<reference evidence="31" key="3">
    <citation type="submission" date="2025-09" db="UniProtKB">
        <authorList>
            <consortium name="Ensembl"/>
        </authorList>
    </citation>
    <scope>IDENTIFICATION</scope>
</reference>
<keyword evidence="8" id="KW-0963">Cytoplasm</keyword>
<evidence type="ECO:0000256" key="8">
    <source>
        <dbReference type="ARBA" id="ARBA00022490"/>
    </source>
</evidence>
<keyword evidence="14" id="KW-0378">Hydrolase</keyword>
<evidence type="ECO:0000256" key="6">
    <source>
        <dbReference type="ARBA" id="ARBA00004613"/>
    </source>
</evidence>
<keyword evidence="23" id="KW-0395">Inflammatory response</keyword>
<dbReference type="GO" id="GO:0061702">
    <property type="term" value="C:canonical inflammasome complex"/>
    <property type="evidence" value="ECO:0007669"/>
    <property type="project" value="UniProtKB-SubCell"/>
</dbReference>
<dbReference type="GeneTree" id="ENSGT00940000159520"/>
<dbReference type="InterPro" id="IPR050637">
    <property type="entry name" value="NLRP_innate_immun_reg"/>
</dbReference>
<dbReference type="GO" id="GO:0005524">
    <property type="term" value="F:ATP binding"/>
    <property type="evidence" value="ECO:0007669"/>
    <property type="project" value="UniProtKB-KW"/>
</dbReference>
<evidence type="ECO:0000256" key="9">
    <source>
        <dbReference type="ARBA" id="ARBA00022499"/>
    </source>
</evidence>
<evidence type="ECO:0000256" key="22">
    <source>
        <dbReference type="ARBA" id="ARBA00023163"/>
    </source>
</evidence>
<dbReference type="SMART" id="SM01289">
    <property type="entry name" value="PYRIN"/>
    <property type="match status" value="1"/>
</dbReference>
<keyword evidence="13" id="KW-0547">Nucleotide-binding</keyword>
<dbReference type="EMBL" id="AFYH01260749">
    <property type="status" value="NOT_ANNOTATED_CDS"/>
    <property type="molecule type" value="Genomic_DNA"/>
</dbReference>
<dbReference type="Pfam" id="PF17779">
    <property type="entry name" value="WHD_NOD2"/>
    <property type="match status" value="1"/>
</dbReference>
<sequence length="1016" mass="116497">IDMDKTRKDILYNILSELTGSELKTFKWKLQDIKVKDGSKNIPKGQLEKADECDLTDLLISYYPDGYAAEVMKNVLDAINKKDLAAKLNEENKVQDHFFTIKGDQKKLIKWEGNLQYSVFIPLCFQVIWKNIKKTVKKKFGTIKSYIALPAEKIHLASFTRLLITEKHFLKKEKEQFLQQIGTQQKEMMEKLTAQGYNCSNIEDLFKPDENGDSVTTVVLQGIPGIGKTFTAKKIIVDWALHKPYCGVFDYAFYLSCRELNQLSDSLSAADLIFEYCETLQPINQEILKVPEKILFIVDGFDELKFSMDVNEKDMKSNEWVKHPVQITVAKLLQRKVLSEACMVITRPEAVVKLQDKIEIDRFAEILGFSEEGRKEYFDRYFKDKSQALEAFNLIRKSENLFSMCYIPIICWVVCKVYKQHMDNEGDLAEGLRSVTQVFVSYMNILLKHHHCNIEKLDDILLQKLGALALKGVKEKKVLFDQEDLKKVSLSLSEVPSSFLSILQFEDEEVESVYNFAHLSFQEFFAALYCVKSETTEEASTLLQEFLGQKKFHLITTICFLFGLTNKQTAKKLSYKPSVSLTSKMSEWIKDSLRTHNGYILLQLLYCLHEMHEKEFTQCTMQDVEILDLRRQFLKEIDCRVISYCVQHCTKLKALHLQQCALGGEEIKILQLLPRLKTSSMIPMIMILTPGSNYPSQLVKLLLSTTLFHYTVEQYESNSLRVIKLFVDTILISREAEMKLLCSTLEDTKCKVKSLWLSLCSISENCCKYLNSLLCTSRSLIELDLSLNNLHDSGVKQICHALIDPNCELQRLNLSRCGLTAGCCEDIALALRVNWSLTELELGWNKLCDSGMIPICQALKKKFCMQKLNLLNCNLTDRCCGDIASVLHTSQSLQELNLQGNKLQDSGVRQICDALKDPNCKLQKLNLMSCNLTDGCCEDIASVFHTSQSLQDLILVANELNDSGVRQICDALKDPNCKLQNLRYYCLHYSFYQTKERINISREAKGWLALIFPTIF</sequence>
<dbReference type="GO" id="GO:0006954">
    <property type="term" value="P:inflammatory response"/>
    <property type="evidence" value="ECO:0007669"/>
    <property type="project" value="UniProtKB-KW"/>
</dbReference>
<keyword evidence="18" id="KW-0805">Transcription regulation</keyword>
<evidence type="ECO:0000313" key="31">
    <source>
        <dbReference type="Ensembl" id="ENSLACP00000001941.1"/>
    </source>
</evidence>
<reference evidence="32" key="1">
    <citation type="submission" date="2011-08" db="EMBL/GenBank/DDBJ databases">
        <title>The draft genome of Latimeria chalumnae.</title>
        <authorList>
            <person name="Di Palma F."/>
            <person name="Alfoldi J."/>
            <person name="Johnson J."/>
            <person name="Berlin A."/>
            <person name="Gnerre S."/>
            <person name="Jaffe D."/>
            <person name="MacCallum I."/>
            <person name="Young S."/>
            <person name="Walker B.J."/>
            <person name="Lander E."/>
            <person name="Lindblad-Toh K."/>
        </authorList>
    </citation>
    <scope>NUCLEOTIDE SEQUENCE [LARGE SCALE GENOMIC DNA]</scope>
    <source>
        <strain evidence="32">Wild caught</strain>
    </source>
</reference>
<evidence type="ECO:0000256" key="23">
    <source>
        <dbReference type="ARBA" id="ARBA00023198"/>
    </source>
</evidence>
<evidence type="ECO:0000259" key="29">
    <source>
        <dbReference type="PROSITE" id="PS50824"/>
    </source>
</evidence>
<keyword evidence="20" id="KW-0496">Mitochondrion</keyword>
<dbReference type="PROSITE" id="PS50824">
    <property type="entry name" value="DAPIN"/>
    <property type="match status" value="1"/>
</dbReference>
<dbReference type="GO" id="GO:0045087">
    <property type="term" value="P:innate immune response"/>
    <property type="evidence" value="ECO:0007669"/>
    <property type="project" value="UniProtKB-KW"/>
</dbReference>
<evidence type="ECO:0000256" key="19">
    <source>
        <dbReference type="ARBA" id="ARBA00023034"/>
    </source>
</evidence>
<name>H2ZX20_LATCH</name>
<evidence type="ECO:0000256" key="27">
    <source>
        <dbReference type="ARBA" id="ARBA00045987"/>
    </source>
</evidence>
<keyword evidence="16" id="KW-0067">ATP-binding</keyword>
<dbReference type="eggNOG" id="ENOG502QS9E">
    <property type="taxonomic scope" value="Eukaryota"/>
</dbReference>
<keyword evidence="24" id="KW-0206">Cytoskeleton</keyword>
<dbReference type="CDD" id="cd08321">
    <property type="entry name" value="Pyrin_ASC-like"/>
    <property type="match status" value="1"/>
</dbReference>
<evidence type="ECO:0000256" key="15">
    <source>
        <dbReference type="ARBA" id="ARBA00022824"/>
    </source>
</evidence>
<dbReference type="SUPFAM" id="SSF52540">
    <property type="entry name" value="P-loop containing nucleoside triphosphate hydrolases"/>
    <property type="match status" value="1"/>
</dbReference>
<dbReference type="GO" id="GO:0005739">
    <property type="term" value="C:mitochondrion"/>
    <property type="evidence" value="ECO:0007669"/>
    <property type="project" value="UniProtKB-SubCell"/>
</dbReference>
<evidence type="ECO:0000256" key="1">
    <source>
        <dbReference type="ARBA" id="ARBA00004110"/>
    </source>
</evidence>
<dbReference type="EMBL" id="AFYH01260748">
    <property type="status" value="NOT_ANNOTATED_CDS"/>
    <property type="molecule type" value="Genomic_DNA"/>
</dbReference>
<keyword evidence="11" id="KW-0597">Phosphoprotein</keyword>
<dbReference type="GO" id="GO:0005815">
    <property type="term" value="C:microtubule organizing center"/>
    <property type="evidence" value="ECO:0007669"/>
    <property type="project" value="UniProtKB-SubCell"/>
</dbReference>
<dbReference type="InterPro" id="IPR011029">
    <property type="entry name" value="DEATH-like_dom_sf"/>
</dbReference>
<evidence type="ECO:0000256" key="21">
    <source>
        <dbReference type="ARBA" id="ARBA00023159"/>
    </source>
</evidence>
<evidence type="ECO:0000256" key="20">
    <source>
        <dbReference type="ARBA" id="ARBA00023128"/>
    </source>
</evidence>
<dbReference type="Pfam" id="PF13516">
    <property type="entry name" value="LRR_6"/>
    <property type="match status" value="4"/>
</dbReference>
<dbReference type="AlphaFoldDB" id="H2ZX20"/>
<dbReference type="Pfam" id="PF05729">
    <property type="entry name" value="NACHT"/>
    <property type="match status" value="1"/>
</dbReference>
<dbReference type="InterPro" id="IPR004020">
    <property type="entry name" value="DAPIN"/>
</dbReference>
<dbReference type="InterPro" id="IPR001611">
    <property type="entry name" value="Leu-rich_rpt"/>
</dbReference>
<keyword evidence="25" id="KW-1271">Inflammasome</keyword>
<dbReference type="PROSITE" id="PS50837">
    <property type="entry name" value="NACHT"/>
    <property type="match status" value="1"/>
</dbReference>
<dbReference type="SUPFAM" id="SSF47986">
    <property type="entry name" value="DEATH domain"/>
    <property type="match status" value="1"/>
</dbReference>
<evidence type="ECO:0000256" key="4">
    <source>
        <dbReference type="ARBA" id="ARBA00004267"/>
    </source>
</evidence>
<evidence type="ECO:0000256" key="11">
    <source>
        <dbReference type="ARBA" id="ARBA00022553"/>
    </source>
</evidence>
<dbReference type="InterPro" id="IPR032675">
    <property type="entry name" value="LRR_dom_sf"/>
</dbReference>
<dbReference type="EMBL" id="AFYH01260750">
    <property type="status" value="NOT_ANNOTATED_CDS"/>
    <property type="molecule type" value="Genomic_DNA"/>
</dbReference>
<dbReference type="SMART" id="SM00368">
    <property type="entry name" value="LRR_RI"/>
    <property type="match status" value="7"/>
</dbReference>